<dbReference type="InterPro" id="IPR027417">
    <property type="entry name" value="P-loop_NTPase"/>
</dbReference>
<keyword evidence="4 9" id="KW-0812">Transmembrane</keyword>
<accession>A0A7C9MWV0</accession>
<dbReference type="PROSITE" id="PS50929">
    <property type="entry name" value="ABC_TM1F"/>
    <property type="match status" value="1"/>
</dbReference>
<dbReference type="Pfam" id="PF00005">
    <property type="entry name" value="ABC_tran"/>
    <property type="match status" value="1"/>
</dbReference>
<comment type="caution">
    <text evidence="12">The sequence shown here is derived from an EMBL/GenBank/DDBJ whole genome shotgun (WGS) entry which is preliminary data.</text>
</comment>
<dbReference type="InterPro" id="IPR017871">
    <property type="entry name" value="ABC_transporter-like_CS"/>
</dbReference>
<dbReference type="EMBL" id="WUPT01000001">
    <property type="protein sequence ID" value="MXQ07914.1"/>
    <property type="molecule type" value="Genomic_DNA"/>
</dbReference>
<evidence type="ECO:0000256" key="3">
    <source>
        <dbReference type="ARBA" id="ARBA00022475"/>
    </source>
</evidence>
<evidence type="ECO:0000256" key="4">
    <source>
        <dbReference type="ARBA" id="ARBA00022692"/>
    </source>
</evidence>
<reference evidence="12 13" key="1">
    <citation type="submission" date="2019-12" db="EMBL/GenBank/DDBJ databases">
        <authorList>
            <person name="Lee S.D."/>
        </authorList>
    </citation>
    <scope>NUCLEOTIDE SEQUENCE [LARGE SCALE GENOMIC DNA]</scope>
    <source>
        <strain evidence="12 13">GH1-50</strain>
    </source>
</reference>
<gene>
    <name evidence="12" type="ORF">GQ651_08650</name>
</gene>
<organism evidence="12 13">
    <name type="scientific">Kangsaoukella pontilimi</name>
    <dbReference type="NCBI Taxonomy" id="2691042"/>
    <lineage>
        <taxon>Bacteria</taxon>
        <taxon>Pseudomonadati</taxon>
        <taxon>Pseudomonadota</taxon>
        <taxon>Alphaproteobacteria</taxon>
        <taxon>Rhodobacterales</taxon>
        <taxon>Paracoccaceae</taxon>
        <taxon>Kangsaoukella</taxon>
    </lineage>
</organism>
<dbReference type="PANTHER" id="PTHR43394">
    <property type="entry name" value="ATP-DEPENDENT PERMEASE MDL1, MITOCHONDRIAL"/>
    <property type="match status" value="1"/>
</dbReference>
<feature type="domain" description="ABC transporter" evidence="10">
    <location>
        <begin position="336"/>
        <end position="569"/>
    </location>
</feature>
<feature type="transmembrane region" description="Helical" evidence="9">
    <location>
        <begin position="239"/>
        <end position="260"/>
    </location>
</feature>
<dbReference type="InterPro" id="IPR039421">
    <property type="entry name" value="Type_1_exporter"/>
</dbReference>
<dbReference type="GO" id="GO:0005524">
    <property type="term" value="F:ATP binding"/>
    <property type="evidence" value="ECO:0007669"/>
    <property type="project" value="UniProtKB-KW"/>
</dbReference>
<evidence type="ECO:0000259" key="11">
    <source>
        <dbReference type="PROSITE" id="PS50929"/>
    </source>
</evidence>
<proteinExistence type="predicted"/>
<dbReference type="GO" id="GO:0005886">
    <property type="term" value="C:plasma membrane"/>
    <property type="evidence" value="ECO:0007669"/>
    <property type="project" value="UniProtKB-SubCell"/>
</dbReference>
<dbReference type="CDD" id="cd18552">
    <property type="entry name" value="ABC_6TM_MsbA_like"/>
    <property type="match status" value="1"/>
</dbReference>
<dbReference type="InterPro" id="IPR011527">
    <property type="entry name" value="ABC1_TM_dom"/>
</dbReference>
<dbReference type="PROSITE" id="PS00211">
    <property type="entry name" value="ABC_TRANSPORTER_1"/>
    <property type="match status" value="1"/>
</dbReference>
<evidence type="ECO:0000256" key="8">
    <source>
        <dbReference type="ARBA" id="ARBA00023136"/>
    </source>
</evidence>
<feature type="transmembrane region" description="Helical" evidence="9">
    <location>
        <begin position="53"/>
        <end position="70"/>
    </location>
</feature>
<evidence type="ECO:0000259" key="10">
    <source>
        <dbReference type="PROSITE" id="PS50893"/>
    </source>
</evidence>
<keyword evidence="13" id="KW-1185">Reference proteome</keyword>
<comment type="subcellular location">
    <subcellularLocation>
        <location evidence="1">Cell membrane</location>
        <topology evidence="1">Multi-pass membrane protein</topology>
    </subcellularLocation>
</comment>
<evidence type="ECO:0000256" key="2">
    <source>
        <dbReference type="ARBA" id="ARBA00022448"/>
    </source>
</evidence>
<feature type="domain" description="ABC transmembrane type-1" evidence="11">
    <location>
        <begin position="19"/>
        <end position="300"/>
    </location>
</feature>
<dbReference type="GO" id="GO:0015421">
    <property type="term" value="F:ABC-type oligopeptide transporter activity"/>
    <property type="evidence" value="ECO:0007669"/>
    <property type="project" value="TreeGrafter"/>
</dbReference>
<evidence type="ECO:0000256" key="6">
    <source>
        <dbReference type="ARBA" id="ARBA00022840"/>
    </source>
</evidence>
<dbReference type="InterPro" id="IPR003593">
    <property type="entry name" value="AAA+_ATPase"/>
</dbReference>
<keyword evidence="5" id="KW-0547">Nucleotide-binding</keyword>
<keyword evidence="3" id="KW-1003">Cell membrane</keyword>
<dbReference type="AlphaFoldDB" id="A0A7C9MWV0"/>
<evidence type="ECO:0000256" key="5">
    <source>
        <dbReference type="ARBA" id="ARBA00022741"/>
    </source>
</evidence>
<keyword evidence="2" id="KW-0813">Transport</keyword>
<evidence type="ECO:0000256" key="9">
    <source>
        <dbReference type="SAM" id="Phobius"/>
    </source>
</evidence>
<keyword evidence="7 9" id="KW-1133">Transmembrane helix</keyword>
<feature type="transmembrane region" description="Helical" evidence="9">
    <location>
        <begin position="156"/>
        <end position="175"/>
    </location>
</feature>
<protein>
    <submittedName>
        <fullName evidence="12">ATP-binding cassette domain-containing protein</fullName>
    </submittedName>
</protein>
<dbReference type="InterPro" id="IPR003439">
    <property type="entry name" value="ABC_transporter-like_ATP-bd"/>
</dbReference>
<feature type="transmembrane region" description="Helical" evidence="9">
    <location>
        <begin position="127"/>
        <end position="150"/>
    </location>
</feature>
<name>A0A7C9MWV0_9RHOB</name>
<feature type="transmembrane region" description="Helical" evidence="9">
    <location>
        <begin position="15"/>
        <end position="38"/>
    </location>
</feature>
<dbReference type="GO" id="GO:0016887">
    <property type="term" value="F:ATP hydrolysis activity"/>
    <property type="evidence" value="ECO:0007669"/>
    <property type="project" value="InterPro"/>
</dbReference>
<dbReference type="SMART" id="SM00382">
    <property type="entry name" value="AAA"/>
    <property type="match status" value="1"/>
</dbReference>
<sequence>MLSWLWRSYLKPQRLWLGFALFFMAVEGSMLGALSYIIQPMFDEVFIAGDRSAVYWVAAAVGGIFVIRAVSAFSHRMLMQGAGLRIITTMQRDMVAHLMTLDSAYFQKNPPGTLIERVRGDTGAANMIWGVILSAAGRDLIGMIALLGVAISVDPLWTLVAVAGVPLLLGPVVALQRYVRKTTFRAREAAGRLSTRLDEIFHGVNTIKLNTSERRENNRFTEATDGYLKQEMKARAGQAGIPMMTDFVAAIGFAGVLVYGGNQIIDGDKTVGEFMSFFTAMGLLFEPVRRVANVTGAWQAARANLERIQEVFRSSPTISSPDTPARLATQPDEADIVFEDVVVVYGGEPALNGASFTAKAGQTTALVGASGAGKSTVFNVLTRLVDPSSGAVRIGGTPSGTLDLKDLRSLFSVVTQDAPMFDESLRDNIVLSTPGVDDARIEEAVAAANLSEFVARLPDGLDTPAGPRGSALSGGQKQRVAIARALLRRAPVLLLDEATSALDAESEVKVQEALDGLAQGRTTLVIAHRLSTVRKADKIIVMENGRVVDEGRHEELLERGGVYAKLHALQFDG</sequence>
<dbReference type="InterPro" id="IPR036640">
    <property type="entry name" value="ABC1_TM_sf"/>
</dbReference>
<dbReference type="FunFam" id="3.40.50.300:FF:000221">
    <property type="entry name" value="Multidrug ABC transporter ATP-binding protein"/>
    <property type="match status" value="1"/>
</dbReference>
<dbReference type="Proteomes" id="UP000480350">
    <property type="component" value="Unassembled WGS sequence"/>
</dbReference>
<dbReference type="Gene3D" id="3.40.50.300">
    <property type="entry name" value="P-loop containing nucleotide triphosphate hydrolases"/>
    <property type="match status" value="1"/>
</dbReference>
<reference evidence="12 13" key="2">
    <citation type="submission" date="2020-03" db="EMBL/GenBank/DDBJ databases">
        <title>Kangsaoukella pontilimi gen. nov., sp. nov., a new member of the family Rhodobacteraceae isolated from a tidal mudflat.</title>
        <authorList>
            <person name="Kim I.S."/>
        </authorList>
    </citation>
    <scope>NUCLEOTIDE SEQUENCE [LARGE SCALE GENOMIC DNA]</scope>
    <source>
        <strain evidence="12 13">GH1-50</strain>
    </source>
</reference>
<dbReference type="Pfam" id="PF00664">
    <property type="entry name" value="ABC_membrane"/>
    <property type="match status" value="1"/>
</dbReference>
<dbReference type="PANTHER" id="PTHR43394:SF1">
    <property type="entry name" value="ATP-BINDING CASSETTE SUB-FAMILY B MEMBER 10, MITOCHONDRIAL"/>
    <property type="match status" value="1"/>
</dbReference>
<evidence type="ECO:0000313" key="13">
    <source>
        <dbReference type="Proteomes" id="UP000480350"/>
    </source>
</evidence>
<evidence type="ECO:0000256" key="1">
    <source>
        <dbReference type="ARBA" id="ARBA00004651"/>
    </source>
</evidence>
<dbReference type="PROSITE" id="PS50893">
    <property type="entry name" value="ABC_TRANSPORTER_2"/>
    <property type="match status" value="1"/>
</dbReference>
<dbReference type="SUPFAM" id="SSF52540">
    <property type="entry name" value="P-loop containing nucleoside triphosphate hydrolases"/>
    <property type="match status" value="1"/>
</dbReference>
<keyword evidence="6 12" id="KW-0067">ATP-binding</keyword>
<evidence type="ECO:0000256" key="7">
    <source>
        <dbReference type="ARBA" id="ARBA00022989"/>
    </source>
</evidence>
<evidence type="ECO:0000313" key="12">
    <source>
        <dbReference type="EMBL" id="MXQ07914.1"/>
    </source>
</evidence>
<keyword evidence="8 9" id="KW-0472">Membrane</keyword>
<dbReference type="SUPFAM" id="SSF90123">
    <property type="entry name" value="ABC transporter transmembrane region"/>
    <property type="match status" value="1"/>
</dbReference>
<dbReference type="Gene3D" id="1.20.1560.10">
    <property type="entry name" value="ABC transporter type 1, transmembrane domain"/>
    <property type="match status" value="1"/>
</dbReference>